<comment type="similarity">
    <text evidence="2">Belongs to the NAD(P)-dependent epimerase/dehydratase family.</text>
</comment>
<keyword evidence="6" id="KW-1185">Reference proteome</keyword>
<dbReference type="InterPro" id="IPR001509">
    <property type="entry name" value="Epimerase_deHydtase"/>
</dbReference>
<feature type="domain" description="NAD-dependent epimerase/dehydratase" evidence="4">
    <location>
        <begin position="3"/>
        <end position="232"/>
    </location>
</feature>
<sequence>MNIVMSGANGFVGRALAAALCGQGHCVAALTRRPVALPAGVTALPPVGDDFAGMTGGWPARATDCVVHLAARVHVMNERDREPLAAFRRTNVAGSVRLAEAAAAAGVRRFVYVSSVKAMGEHEPDSGAHPWRESDAPAPEDPYGISKWETEQALAECAQRLGMELVIVRPPLVYGPGVGANFRQLLRAVSEARRLPIGASDARRSMIFIDNLVDALLQCVVRPEAAGHTFNVSDGVDLSVPDLVRSLAMHLGRPPRLIAVPLPLLDLAGRLSGRRAQIQRLTTPLRIDIGKIRRVLGWEPPIAMRDALHATAEWYLTYGQRSEERR</sequence>
<feature type="region of interest" description="Disordered" evidence="3">
    <location>
        <begin position="121"/>
        <end position="143"/>
    </location>
</feature>
<evidence type="ECO:0000256" key="2">
    <source>
        <dbReference type="ARBA" id="ARBA00007637"/>
    </source>
</evidence>
<dbReference type="EMBL" id="FNLO01000003">
    <property type="protein sequence ID" value="SDV47819.1"/>
    <property type="molecule type" value="Genomic_DNA"/>
</dbReference>
<dbReference type="STRING" id="1770053.SAMN05216551_103321"/>
<dbReference type="InterPro" id="IPR036291">
    <property type="entry name" value="NAD(P)-bd_dom_sf"/>
</dbReference>
<dbReference type="Gene3D" id="3.40.50.720">
    <property type="entry name" value="NAD(P)-binding Rossmann-like Domain"/>
    <property type="match status" value="1"/>
</dbReference>
<accession>A0A1H2PPJ1</accession>
<dbReference type="SUPFAM" id="SSF51735">
    <property type="entry name" value="NAD(P)-binding Rossmann-fold domains"/>
    <property type="match status" value="1"/>
</dbReference>
<evidence type="ECO:0000313" key="6">
    <source>
        <dbReference type="Proteomes" id="UP000243719"/>
    </source>
</evidence>
<dbReference type="Proteomes" id="UP000243719">
    <property type="component" value="Unassembled WGS sequence"/>
</dbReference>
<dbReference type="Pfam" id="PF01370">
    <property type="entry name" value="Epimerase"/>
    <property type="match status" value="1"/>
</dbReference>
<proteinExistence type="inferred from homology"/>
<comment type="pathway">
    <text evidence="1">Bacterial outer membrane biogenesis; LPS O-antigen biosynthesis.</text>
</comment>
<protein>
    <submittedName>
        <fullName evidence="5">UDP-glucose 4-epimerase</fullName>
    </submittedName>
</protein>
<feature type="compositionally biased region" description="Basic and acidic residues" evidence="3">
    <location>
        <begin position="121"/>
        <end position="135"/>
    </location>
</feature>
<organism evidence="5 6">
    <name type="scientific">Chitinasiproducens palmae</name>
    <dbReference type="NCBI Taxonomy" id="1770053"/>
    <lineage>
        <taxon>Bacteria</taxon>
        <taxon>Pseudomonadati</taxon>
        <taxon>Pseudomonadota</taxon>
        <taxon>Betaproteobacteria</taxon>
        <taxon>Burkholderiales</taxon>
        <taxon>Burkholderiaceae</taxon>
        <taxon>Chitinasiproducens</taxon>
    </lineage>
</organism>
<evidence type="ECO:0000256" key="1">
    <source>
        <dbReference type="ARBA" id="ARBA00005125"/>
    </source>
</evidence>
<evidence type="ECO:0000259" key="4">
    <source>
        <dbReference type="Pfam" id="PF01370"/>
    </source>
</evidence>
<reference evidence="6" key="1">
    <citation type="submission" date="2016-09" db="EMBL/GenBank/DDBJ databases">
        <authorList>
            <person name="Varghese N."/>
            <person name="Submissions S."/>
        </authorList>
    </citation>
    <scope>NUCLEOTIDE SEQUENCE [LARGE SCALE GENOMIC DNA]</scope>
    <source>
        <strain evidence="6">JS23</strain>
    </source>
</reference>
<name>A0A1H2PPJ1_9BURK</name>
<evidence type="ECO:0000256" key="3">
    <source>
        <dbReference type="SAM" id="MobiDB-lite"/>
    </source>
</evidence>
<evidence type="ECO:0000313" key="5">
    <source>
        <dbReference type="EMBL" id="SDV47819.1"/>
    </source>
</evidence>
<dbReference type="AlphaFoldDB" id="A0A1H2PPJ1"/>
<dbReference type="PANTHER" id="PTHR43000">
    <property type="entry name" value="DTDP-D-GLUCOSE 4,6-DEHYDRATASE-RELATED"/>
    <property type="match status" value="1"/>
</dbReference>
<gene>
    <name evidence="5" type="ORF">SAMN05216551_103321</name>
</gene>